<gene>
    <name evidence="1" type="ORF">PGLA1383_LOCUS51997</name>
</gene>
<accession>A0A813HGF7</accession>
<feature type="non-terminal residue" evidence="1">
    <location>
        <position position="121"/>
    </location>
</feature>
<sequence>CSRIRLAMWRLANPLLVKQLADECPTPVRSKAWTRQEKVQQAQGRFRELGKHGKLLACALLCISVGVLHPLATESSKTSSIMVCSFAANGVPECSAEMGSSFRRAMPFHPVTLTVPQLEQQ</sequence>
<dbReference type="Proteomes" id="UP000654075">
    <property type="component" value="Unassembled WGS sequence"/>
</dbReference>
<evidence type="ECO:0000313" key="2">
    <source>
        <dbReference type="Proteomes" id="UP000654075"/>
    </source>
</evidence>
<keyword evidence="2" id="KW-1185">Reference proteome</keyword>
<name>A0A813HGF7_POLGL</name>
<feature type="non-terminal residue" evidence="1">
    <location>
        <position position="1"/>
    </location>
</feature>
<reference evidence="1" key="1">
    <citation type="submission" date="2021-02" db="EMBL/GenBank/DDBJ databases">
        <authorList>
            <person name="Dougan E. K."/>
            <person name="Rhodes N."/>
            <person name="Thang M."/>
            <person name="Chan C."/>
        </authorList>
    </citation>
    <scope>NUCLEOTIDE SEQUENCE</scope>
</reference>
<organism evidence="1 2">
    <name type="scientific">Polarella glacialis</name>
    <name type="common">Dinoflagellate</name>
    <dbReference type="NCBI Taxonomy" id="89957"/>
    <lineage>
        <taxon>Eukaryota</taxon>
        <taxon>Sar</taxon>
        <taxon>Alveolata</taxon>
        <taxon>Dinophyceae</taxon>
        <taxon>Suessiales</taxon>
        <taxon>Suessiaceae</taxon>
        <taxon>Polarella</taxon>
    </lineage>
</organism>
<dbReference type="EMBL" id="CAJNNV010031514">
    <property type="protein sequence ID" value="CAE8636571.1"/>
    <property type="molecule type" value="Genomic_DNA"/>
</dbReference>
<proteinExistence type="predicted"/>
<protein>
    <submittedName>
        <fullName evidence="1">Uncharacterized protein</fullName>
    </submittedName>
</protein>
<dbReference type="AlphaFoldDB" id="A0A813HGF7"/>
<comment type="caution">
    <text evidence="1">The sequence shown here is derived from an EMBL/GenBank/DDBJ whole genome shotgun (WGS) entry which is preliminary data.</text>
</comment>
<evidence type="ECO:0000313" key="1">
    <source>
        <dbReference type="EMBL" id="CAE8636571.1"/>
    </source>
</evidence>